<dbReference type="SUPFAM" id="SSF63748">
    <property type="entry name" value="Tudor/PWWP/MBT"/>
    <property type="match status" value="1"/>
</dbReference>
<name>A0AAF0XAP6_DAUCS</name>
<feature type="compositionally biased region" description="Polar residues" evidence="1">
    <location>
        <begin position="973"/>
        <end position="983"/>
    </location>
</feature>
<dbReference type="KEGG" id="dcr:108227632"/>
<feature type="region of interest" description="Disordered" evidence="1">
    <location>
        <begin position="352"/>
        <end position="396"/>
    </location>
</feature>
<dbReference type="InterPro" id="IPR052657">
    <property type="entry name" value="PDP_family_Arabidopsis"/>
</dbReference>
<feature type="region of interest" description="Disordered" evidence="1">
    <location>
        <begin position="834"/>
        <end position="855"/>
    </location>
</feature>
<dbReference type="SMART" id="SM00293">
    <property type="entry name" value="PWWP"/>
    <property type="match status" value="1"/>
</dbReference>
<feature type="compositionally biased region" description="Basic and acidic residues" evidence="1">
    <location>
        <begin position="360"/>
        <end position="380"/>
    </location>
</feature>
<feature type="compositionally biased region" description="Polar residues" evidence="1">
    <location>
        <begin position="993"/>
        <end position="1002"/>
    </location>
</feature>
<keyword evidence="4" id="KW-1185">Reference proteome</keyword>
<feature type="region of interest" description="Disordered" evidence="1">
    <location>
        <begin position="411"/>
        <end position="619"/>
    </location>
</feature>
<evidence type="ECO:0000256" key="1">
    <source>
        <dbReference type="SAM" id="MobiDB-lite"/>
    </source>
</evidence>
<feature type="compositionally biased region" description="Basic and acidic residues" evidence="1">
    <location>
        <begin position="512"/>
        <end position="527"/>
    </location>
</feature>
<sequence length="1161" mass="126415">MLSVMNNKDDVDTDIKDLGEKIVAFDESSDGNDSLDVKCNDGDEAGVSELKKVSKDKILGENEGLIDWVGGDEKVKKGKEISGRNDESGRVEVSDSGVRKGEKGKERRMKRVEKVEKYEGFEIGDLVWGKVKSHPWWPGQIYNEKLASPEVCRLKTAGYVLVAFFGDCSYGWFDPAELVRFDFGYAEKSRQVSSRTFIRAVEEAVDEASRRRSLGLACRCRNLYNFHPTAVEGYVSVDVGEYESGSVYSVDQIRRSRDEFKPTEVLGFVNQLALSPTEVKHEAIEFVKDKATALAYRKAVYAEFDETYAQAFGLEPEHPSRAHMLALNQLPKAANPVPLSGPLVIAEVLGKGKGSSKSNKSRERAKKDQYLFKRRDETNDSKTNVPVLPGEAASSEQPVFVDGSLAISANECPSQKKSAKVSKKHKDSLKQQGAESSVRGAISDLRQEAGGKGDIRDDKPSGLEFGHSDSHMNSVNSSNNKPVGEAPSHSCQAYEAKSSQNEGTVVGLRSQESSRSDSVVDGKHDKAPLMTIASVGSPELSSSQAAKTEVHGEQAHDGGVGHPLGTGNAKSNKDGLDINDGIQAKKVKVRKRPADKVNSENSVPLMKKKRKKETLNSENLKNNQSCGEVEASVGSIAKSPAQVATASREELHVELQGNGSKITVETILAQKMSLAEKIELESPELLHSLKAFARSYKGGSNSCMEAVRQAFLRYRSLVFEKSLVLLPADSGLAETHISEPPTGTKTVDIPAEDVKERQLIKPHRQVARPEDPSKGGLKRGPSDRQEEIAAKKKKKINDAKELKTMKASQKTVVMQQGKEVSGQKMKSIKPAPLKEARGPTMKSTKPKALSEASVPTMRSLKPAPLKKTEPSAKAPGPLMLVMKFPPQGTLPSMMELKARFARFGQLDHSATRIFWKSSTCRLVYRRRVDAEAACRFASTHNLFGNADVRYFTREVEVAASVAEQGKVHKDDSSVGNSQLTDSAVEQRPARSLPQRTLQQPGQPKSILKKSNGDETSGTNGGGKGTRVRFILGEEETDRGGEQSMIGNKNINNNASFVDGGASSSTNHGLGFNSKNIVIPTSSLPILPVPTAVDILRPPNFLNHTELAPRNGHNINSVNAPSTIPTPPNVDISQQMMGLLNKCSDVVSKVTDYLGYVPMHPL</sequence>
<feature type="domain" description="PWWP" evidence="2">
    <location>
        <begin position="123"/>
        <end position="184"/>
    </location>
</feature>
<feature type="region of interest" description="Disordered" evidence="1">
    <location>
        <begin position="756"/>
        <end position="795"/>
    </location>
</feature>
<evidence type="ECO:0000259" key="2">
    <source>
        <dbReference type="PROSITE" id="PS50812"/>
    </source>
</evidence>
<dbReference type="PANTHER" id="PTHR10688">
    <property type="entry name" value="PWWP DOMAIN-CONTAINING PROTEIN"/>
    <property type="match status" value="1"/>
</dbReference>
<dbReference type="CDD" id="cd05162">
    <property type="entry name" value="PWWP"/>
    <property type="match status" value="1"/>
</dbReference>
<gene>
    <name evidence="3" type="ORF">DCAR_0624000</name>
</gene>
<dbReference type="PANTHER" id="PTHR10688:SF5">
    <property type="entry name" value="PWWP DOMAIN-CONTAINING PROTEIN 1-RELATED"/>
    <property type="match status" value="1"/>
</dbReference>
<reference evidence="3" key="1">
    <citation type="journal article" date="2016" name="Nat. Genet.">
        <title>A high-quality carrot genome assembly provides new insights into carotenoid accumulation and asterid genome evolution.</title>
        <authorList>
            <person name="Iorizzo M."/>
            <person name="Ellison S."/>
            <person name="Senalik D."/>
            <person name="Zeng P."/>
            <person name="Satapoomin P."/>
            <person name="Huang J."/>
            <person name="Bowman M."/>
            <person name="Iovene M."/>
            <person name="Sanseverino W."/>
            <person name="Cavagnaro P."/>
            <person name="Yildiz M."/>
            <person name="Macko-Podgorni A."/>
            <person name="Moranska E."/>
            <person name="Grzebelus E."/>
            <person name="Grzebelus D."/>
            <person name="Ashrafi H."/>
            <person name="Zheng Z."/>
            <person name="Cheng S."/>
            <person name="Spooner D."/>
            <person name="Van Deynze A."/>
            <person name="Simon P."/>
        </authorList>
    </citation>
    <scope>NUCLEOTIDE SEQUENCE</scope>
    <source>
        <tissue evidence="3">Leaf</tissue>
    </source>
</reference>
<evidence type="ECO:0000313" key="4">
    <source>
        <dbReference type="Proteomes" id="UP000077755"/>
    </source>
</evidence>
<accession>A0AAF0XAP6</accession>
<evidence type="ECO:0000313" key="3">
    <source>
        <dbReference type="EMBL" id="WOH04590.1"/>
    </source>
</evidence>
<feature type="region of interest" description="Disordered" evidence="1">
    <location>
        <begin position="964"/>
        <end position="1027"/>
    </location>
</feature>
<dbReference type="PROSITE" id="PS50812">
    <property type="entry name" value="PWWP"/>
    <property type="match status" value="1"/>
</dbReference>
<feature type="compositionally biased region" description="Polar residues" evidence="1">
    <location>
        <begin position="471"/>
        <end position="481"/>
    </location>
</feature>
<reference evidence="3" key="2">
    <citation type="submission" date="2022-03" db="EMBL/GenBank/DDBJ databases">
        <title>Draft title - Genomic analysis of global carrot germplasm unveils the trajectory of domestication and the origin of high carotenoid orange carrot.</title>
        <authorList>
            <person name="Iorizzo M."/>
            <person name="Ellison S."/>
            <person name="Senalik D."/>
            <person name="Macko-Podgorni A."/>
            <person name="Grzebelus D."/>
            <person name="Bostan H."/>
            <person name="Rolling W."/>
            <person name="Curaba J."/>
            <person name="Simon P."/>
        </authorList>
    </citation>
    <scope>NUCLEOTIDE SEQUENCE</scope>
    <source>
        <tissue evidence="3">Leaf</tissue>
    </source>
</reference>
<dbReference type="EMBL" id="CP093348">
    <property type="protein sequence ID" value="WOH04590.1"/>
    <property type="molecule type" value="Genomic_DNA"/>
</dbReference>
<dbReference type="Pfam" id="PF00855">
    <property type="entry name" value="PWWP"/>
    <property type="match status" value="1"/>
</dbReference>
<feature type="region of interest" description="Disordered" evidence="1">
    <location>
        <begin position="78"/>
        <end position="105"/>
    </location>
</feature>
<dbReference type="AlphaFoldDB" id="A0AAF0XAP6"/>
<dbReference type="Gene3D" id="2.30.30.140">
    <property type="match status" value="1"/>
</dbReference>
<proteinExistence type="predicted"/>
<feature type="compositionally biased region" description="Basic and acidic residues" evidence="1">
    <location>
        <begin position="780"/>
        <end position="795"/>
    </location>
</feature>
<dbReference type="Proteomes" id="UP000077755">
    <property type="component" value="Chromosome 6"/>
</dbReference>
<organism evidence="3 4">
    <name type="scientific">Daucus carota subsp. sativus</name>
    <name type="common">Carrot</name>
    <dbReference type="NCBI Taxonomy" id="79200"/>
    <lineage>
        <taxon>Eukaryota</taxon>
        <taxon>Viridiplantae</taxon>
        <taxon>Streptophyta</taxon>
        <taxon>Embryophyta</taxon>
        <taxon>Tracheophyta</taxon>
        <taxon>Spermatophyta</taxon>
        <taxon>Magnoliopsida</taxon>
        <taxon>eudicotyledons</taxon>
        <taxon>Gunneridae</taxon>
        <taxon>Pentapetalae</taxon>
        <taxon>asterids</taxon>
        <taxon>campanulids</taxon>
        <taxon>Apiales</taxon>
        <taxon>Apiaceae</taxon>
        <taxon>Apioideae</taxon>
        <taxon>Scandiceae</taxon>
        <taxon>Daucinae</taxon>
        <taxon>Daucus</taxon>
        <taxon>Daucus sect. Daucus</taxon>
    </lineage>
</organism>
<dbReference type="InterPro" id="IPR000313">
    <property type="entry name" value="PWWP_dom"/>
</dbReference>
<feature type="region of interest" description="Disordered" evidence="1">
    <location>
        <begin position="808"/>
        <end position="827"/>
    </location>
</feature>
<feature type="compositionally biased region" description="Basic residues" evidence="1">
    <location>
        <begin position="417"/>
        <end position="427"/>
    </location>
</feature>
<feature type="compositionally biased region" description="Basic and acidic residues" evidence="1">
    <location>
        <begin position="445"/>
        <end position="470"/>
    </location>
</feature>
<protein>
    <recommendedName>
        <fullName evidence="2">PWWP domain-containing protein</fullName>
    </recommendedName>
</protein>